<keyword evidence="2" id="KW-1185">Reference proteome</keyword>
<accession>A0AAE3ESR9</accession>
<organism evidence="1 2">
    <name type="scientific">Wocania arenilitoris</name>
    <dbReference type="NCBI Taxonomy" id="2044858"/>
    <lineage>
        <taxon>Bacteria</taxon>
        <taxon>Pseudomonadati</taxon>
        <taxon>Bacteroidota</taxon>
        <taxon>Flavobacteriia</taxon>
        <taxon>Flavobacteriales</taxon>
        <taxon>Flavobacteriaceae</taxon>
        <taxon>Wocania</taxon>
    </lineage>
</organism>
<comment type="caution">
    <text evidence="1">The sequence shown here is derived from an EMBL/GenBank/DDBJ whole genome shotgun (WGS) entry which is preliminary data.</text>
</comment>
<dbReference type="Proteomes" id="UP001199795">
    <property type="component" value="Unassembled WGS sequence"/>
</dbReference>
<evidence type="ECO:0000313" key="1">
    <source>
        <dbReference type="EMBL" id="MCF7569629.1"/>
    </source>
</evidence>
<dbReference type="EMBL" id="JAKKDU010000025">
    <property type="protein sequence ID" value="MCF7569629.1"/>
    <property type="molecule type" value="Genomic_DNA"/>
</dbReference>
<name>A0AAE3ESR9_9FLAO</name>
<dbReference type="AlphaFoldDB" id="A0AAE3ESR9"/>
<dbReference type="RefSeq" id="WP_237240956.1">
    <property type="nucleotide sequence ID" value="NZ_JAKKDU010000025.1"/>
</dbReference>
<protein>
    <submittedName>
        <fullName evidence="1">Uncharacterized protein</fullName>
    </submittedName>
</protein>
<gene>
    <name evidence="1" type="ORF">L3X37_14875</name>
</gene>
<evidence type="ECO:0000313" key="2">
    <source>
        <dbReference type="Proteomes" id="UP001199795"/>
    </source>
</evidence>
<reference evidence="1" key="1">
    <citation type="submission" date="2022-01" db="EMBL/GenBank/DDBJ databases">
        <title>Draft genome sequence of Sabulilitoribacter arenilitoris KCTC 52401.</title>
        <authorList>
            <person name="Oh J.-S."/>
        </authorList>
    </citation>
    <scope>NUCLEOTIDE SEQUENCE</scope>
    <source>
        <strain evidence="1">HMF6543</strain>
    </source>
</reference>
<proteinExistence type="predicted"/>
<sequence>MSKIPSLSSSKSQSLPIPSLSVSTNNELKGSHVLNLPIPIAVIPASIVPLKVLSSIFPDAPVLPDKLTHCEPNQPTKRKSEAEAKAVISGILTVIVTPLPVPLISCQSHCPTELTLSIPAPTDIIPCVPALGMVGSKLPLGSPTIQAVANSELFAIVPLVVKVRKSVPEPTGKVNP</sequence>